<keyword evidence="2 4" id="KW-0863">Zinc-finger</keyword>
<keyword evidence="1" id="KW-0479">Metal-binding</keyword>
<proteinExistence type="predicted"/>
<evidence type="ECO:0000313" key="8">
    <source>
        <dbReference type="EMBL" id="KAJ8552869.1"/>
    </source>
</evidence>
<dbReference type="GO" id="GO:0004842">
    <property type="term" value="F:ubiquitin-protein transferase activity"/>
    <property type="evidence" value="ECO:0007669"/>
    <property type="project" value="TreeGrafter"/>
</dbReference>
<feature type="compositionally biased region" description="Polar residues" evidence="6">
    <location>
        <begin position="1"/>
        <end position="13"/>
    </location>
</feature>
<keyword evidence="9" id="KW-1185">Reference proteome</keyword>
<evidence type="ECO:0000256" key="2">
    <source>
        <dbReference type="ARBA" id="ARBA00022771"/>
    </source>
</evidence>
<evidence type="ECO:0000313" key="9">
    <source>
        <dbReference type="Proteomes" id="UP001152561"/>
    </source>
</evidence>
<dbReference type="Pfam" id="PF13920">
    <property type="entry name" value="zf-C3HC4_3"/>
    <property type="match status" value="1"/>
</dbReference>
<dbReference type="Proteomes" id="UP001152561">
    <property type="component" value="Unassembled WGS sequence"/>
</dbReference>
<dbReference type="PANTHER" id="PTHR42647:SF5">
    <property type="entry name" value="SBP (S-RIBONUCLEASE BINDING PROTEIN) FAMILY PROTEIN"/>
    <property type="match status" value="1"/>
</dbReference>
<comment type="caution">
    <text evidence="8">The sequence shown here is derived from an EMBL/GenBank/DDBJ whole genome shotgun (WGS) entry which is preliminary data.</text>
</comment>
<dbReference type="InterPro" id="IPR001841">
    <property type="entry name" value="Znf_RING"/>
</dbReference>
<feature type="region of interest" description="Disordered" evidence="6">
    <location>
        <begin position="1"/>
        <end position="41"/>
    </location>
</feature>
<organism evidence="8 9">
    <name type="scientific">Anisodus acutangulus</name>
    <dbReference type="NCBI Taxonomy" id="402998"/>
    <lineage>
        <taxon>Eukaryota</taxon>
        <taxon>Viridiplantae</taxon>
        <taxon>Streptophyta</taxon>
        <taxon>Embryophyta</taxon>
        <taxon>Tracheophyta</taxon>
        <taxon>Spermatophyta</taxon>
        <taxon>Magnoliopsida</taxon>
        <taxon>eudicotyledons</taxon>
        <taxon>Gunneridae</taxon>
        <taxon>Pentapetalae</taxon>
        <taxon>asterids</taxon>
        <taxon>lamiids</taxon>
        <taxon>Solanales</taxon>
        <taxon>Solanaceae</taxon>
        <taxon>Solanoideae</taxon>
        <taxon>Hyoscyameae</taxon>
        <taxon>Anisodus</taxon>
    </lineage>
</organism>
<evidence type="ECO:0000256" key="6">
    <source>
        <dbReference type="SAM" id="MobiDB-lite"/>
    </source>
</evidence>
<dbReference type="AlphaFoldDB" id="A0A9Q1M954"/>
<evidence type="ECO:0000256" key="4">
    <source>
        <dbReference type="PROSITE-ProRule" id="PRU00175"/>
    </source>
</evidence>
<evidence type="ECO:0000256" key="1">
    <source>
        <dbReference type="ARBA" id="ARBA00022723"/>
    </source>
</evidence>
<protein>
    <recommendedName>
        <fullName evidence="7">RING-type domain-containing protein</fullName>
    </recommendedName>
</protein>
<dbReference type="InterPro" id="IPR013083">
    <property type="entry name" value="Znf_RING/FYVE/PHD"/>
</dbReference>
<dbReference type="Gene3D" id="3.30.40.10">
    <property type="entry name" value="Zinc/RING finger domain, C3HC4 (zinc finger)"/>
    <property type="match status" value="1"/>
</dbReference>
<feature type="coiled-coil region" evidence="5">
    <location>
        <begin position="83"/>
        <end position="110"/>
    </location>
</feature>
<feature type="region of interest" description="Disordered" evidence="6">
    <location>
        <begin position="141"/>
        <end position="166"/>
    </location>
</feature>
<sequence length="225" mass="24780">MAVTPHHSSSPLTISEGPVDTRGKRKMGESSSSAAAAGTQQQSTIPMMNHFSVQPLQQQSEQVRSMLYDVYKRNWGSLMNAPNEEAGRKVKEKDEQLRQARTRIAHLELTVQYLNYSGQIWQSRVRALERSTALQDAALRARAGDRGSEAQQEDSESSSVDTNNSVEPLPNVWGPCRACNNAEAKTMIFPCRHLCLCATCSVSAAVDACPVCQSPKENVYEVILP</sequence>
<dbReference type="EMBL" id="JAJAGQ010000009">
    <property type="protein sequence ID" value="KAJ8552869.1"/>
    <property type="molecule type" value="Genomic_DNA"/>
</dbReference>
<name>A0A9Q1M954_9SOLA</name>
<evidence type="ECO:0000259" key="7">
    <source>
        <dbReference type="PROSITE" id="PS50089"/>
    </source>
</evidence>
<gene>
    <name evidence="8" type="ORF">K7X08_020262</name>
</gene>
<dbReference type="PROSITE" id="PS50089">
    <property type="entry name" value="ZF_RING_2"/>
    <property type="match status" value="1"/>
</dbReference>
<dbReference type="OrthoDB" id="1295873at2759"/>
<keyword evidence="3" id="KW-0862">Zinc</keyword>
<accession>A0A9Q1M954</accession>
<evidence type="ECO:0000256" key="3">
    <source>
        <dbReference type="ARBA" id="ARBA00022833"/>
    </source>
</evidence>
<evidence type="ECO:0000256" key="5">
    <source>
        <dbReference type="SAM" id="Coils"/>
    </source>
</evidence>
<feature type="compositionally biased region" description="Basic and acidic residues" evidence="6">
    <location>
        <begin position="19"/>
        <end position="28"/>
    </location>
</feature>
<keyword evidence="5" id="KW-0175">Coiled coil</keyword>
<reference evidence="9" key="1">
    <citation type="journal article" date="2023" name="Proc. Natl. Acad. Sci. U.S.A.">
        <title>Genomic and structural basis for evolution of tropane alkaloid biosynthesis.</title>
        <authorList>
            <person name="Wanga Y.-J."/>
            <person name="Taina T."/>
            <person name="Yua J.-Y."/>
            <person name="Lia J."/>
            <person name="Xua B."/>
            <person name="Chenc J."/>
            <person name="D'Auriad J.C."/>
            <person name="Huanga J.-P."/>
            <person name="Huanga S.-X."/>
        </authorList>
    </citation>
    <scope>NUCLEOTIDE SEQUENCE [LARGE SCALE GENOMIC DNA]</scope>
    <source>
        <strain evidence="9">cv. KIB-2019</strain>
    </source>
</reference>
<feature type="domain" description="RING-type" evidence="7">
    <location>
        <begin position="176"/>
        <end position="213"/>
    </location>
</feature>
<dbReference type="GO" id="GO:0008270">
    <property type="term" value="F:zinc ion binding"/>
    <property type="evidence" value="ECO:0007669"/>
    <property type="project" value="UniProtKB-KW"/>
</dbReference>
<dbReference type="PANTHER" id="PTHR42647">
    <property type="entry name" value="SBP (S-RIBONUCLEASE BINDING PROTEIN) FAMILY PROTEIN"/>
    <property type="match status" value="1"/>
</dbReference>